<evidence type="ECO:0000256" key="2">
    <source>
        <dbReference type="SAM" id="Phobius"/>
    </source>
</evidence>
<keyword evidence="2" id="KW-0472">Membrane</keyword>
<proteinExistence type="predicted"/>
<feature type="non-terminal residue" evidence="3">
    <location>
        <position position="1"/>
    </location>
</feature>
<reference evidence="4" key="1">
    <citation type="journal article" date="2019" name="Int. J. Syst. Evol. Microbiol.">
        <title>The Global Catalogue of Microorganisms (GCM) 10K type strain sequencing project: providing services to taxonomists for standard genome sequencing and annotation.</title>
        <authorList>
            <consortium name="The Broad Institute Genomics Platform"/>
            <consortium name="The Broad Institute Genome Sequencing Center for Infectious Disease"/>
            <person name="Wu L."/>
            <person name="Ma J."/>
        </authorList>
    </citation>
    <scope>NUCLEOTIDE SEQUENCE [LARGE SCALE GENOMIC DNA]</scope>
    <source>
        <strain evidence="4">ICMP 6774ER</strain>
    </source>
</reference>
<gene>
    <name evidence="3" type="ORF">ACFSKW_49875</name>
</gene>
<feature type="transmembrane region" description="Helical" evidence="2">
    <location>
        <begin position="35"/>
        <end position="57"/>
    </location>
</feature>
<keyword evidence="4" id="KW-1185">Reference proteome</keyword>
<comment type="caution">
    <text evidence="3">The sequence shown here is derived from an EMBL/GenBank/DDBJ whole genome shotgun (WGS) entry which is preliminary data.</text>
</comment>
<organism evidence="3 4">
    <name type="scientific">Nonomuraea mangrovi</name>
    <dbReference type="NCBI Taxonomy" id="2316207"/>
    <lineage>
        <taxon>Bacteria</taxon>
        <taxon>Bacillati</taxon>
        <taxon>Actinomycetota</taxon>
        <taxon>Actinomycetes</taxon>
        <taxon>Streptosporangiales</taxon>
        <taxon>Streptosporangiaceae</taxon>
        <taxon>Nonomuraea</taxon>
    </lineage>
</organism>
<keyword evidence="2" id="KW-1133">Transmembrane helix</keyword>
<sequence>QLPQLVGNQPIQECFHDRSNGDHQSRHGLKATDGASWSVAAYVALAMAISVMSALALRETSQSELAD</sequence>
<evidence type="ECO:0000313" key="4">
    <source>
        <dbReference type="Proteomes" id="UP001597368"/>
    </source>
</evidence>
<keyword evidence="2" id="KW-0812">Transmembrane</keyword>
<dbReference type="EMBL" id="JBHUFV010000085">
    <property type="protein sequence ID" value="MFD1939598.1"/>
    <property type="molecule type" value="Genomic_DNA"/>
</dbReference>
<dbReference type="Proteomes" id="UP001597368">
    <property type="component" value="Unassembled WGS sequence"/>
</dbReference>
<name>A0ABW4TE13_9ACTN</name>
<evidence type="ECO:0008006" key="5">
    <source>
        <dbReference type="Google" id="ProtNLM"/>
    </source>
</evidence>
<accession>A0ABW4TE13</accession>
<protein>
    <recommendedName>
        <fullName evidence="5">MFS transporter</fullName>
    </recommendedName>
</protein>
<feature type="compositionally biased region" description="Polar residues" evidence="1">
    <location>
        <begin position="1"/>
        <end position="11"/>
    </location>
</feature>
<feature type="compositionally biased region" description="Basic and acidic residues" evidence="1">
    <location>
        <begin position="14"/>
        <end position="25"/>
    </location>
</feature>
<feature type="region of interest" description="Disordered" evidence="1">
    <location>
        <begin position="1"/>
        <end position="29"/>
    </location>
</feature>
<evidence type="ECO:0000313" key="3">
    <source>
        <dbReference type="EMBL" id="MFD1939598.1"/>
    </source>
</evidence>
<dbReference type="RefSeq" id="WP_379582024.1">
    <property type="nucleotide sequence ID" value="NZ_JBHUFV010000085.1"/>
</dbReference>
<evidence type="ECO:0000256" key="1">
    <source>
        <dbReference type="SAM" id="MobiDB-lite"/>
    </source>
</evidence>